<dbReference type="Pfam" id="PF01523">
    <property type="entry name" value="PmbA_TldD_1st"/>
    <property type="match status" value="1"/>
</dbReference>
<dbReference type="EMBL" id="CGIG01000001">
    <property type="protein sequence ID" value="CPR21455.1"/>
    <property type="molecule type" value="Genomic_DNA"/>
</dbReference>
<dbReference type="InterPro" id="IPR047657">
    <property type="entry name" value="PmbA"/>
</dbReference>
<feature type="domain" description="Metalloprotease TldD/E N-terminal" evidence="2">
    <location>
        <begin position="39"/>
        <end position="103"/>
    </location>
</feature>
<reference evidence="6" key="1">
    <citation type="submission" date="2015-01" db="EMBL/GenBank/DDBJ databases">
        <authorList>
            <person name="Paterson Steve"/>
        </authorList>
    </citation>
    <scope>NUCLEOTIDE SEQUENCE [LARGE SCALE GENOMIC DNA]</scope>
    <source>
        <strain evidence="6">OBR1</strain>
    </source>
</reference>
<dbReference type="InterPro" id="IPR002510">
    <property type="entry name" value="Metalloprtase-TldD/E_N"/>
</dbReference>
<sequence>MTDDPEATMANIFVHSQQQLAELADSVIAQAMRTGASAAQVIFSESNGLLIEMRQGRLRARTRDAQSGMSLTVYRGQHQGTTSTTDFSPARLGETVQAACRIAGYTGEDKFAGLPPARYLCQAPRELDLWHPWELDETGAQALAHSIENGINSVGEWVVSDGAWVRSSQSQWYLMNSQGFAQGDRQTSHVMSAKALARKEGRSQLDFWYSQSHLAPSLMAPEAIGQHAGNGALAALDVAPLSGSRRCPVLFDPRSALSLLEHLVQAAGGAALYRNNSFLAGRLGQRIFNEHISVEEDPFVPQGLASRAFDGDGISGVARRVVENGSLTGFFLSAYAARRLGMEPTGNGSGPGNLILRSSRTQASDNFSAMVKKLHTGLLVTSFSGGGARLINGDYSRSLRGFWVEEGEIRHAVDGVTVAGNLADIYRNIVAVGADTLTQGALTSGSVLIDSLQVAGR</sequence>
<dbReference type="InterPro" id="IPR045569">
    <property type="entry name" value="Metalloprtase-TldD/E_C"/>
</dbReference>
<dbReference type="InterPro" id="IPR036059">
    <property type="entry name" value="TldD/PmbA_sf"/>
</dbReference>
<dbReference type="STRING" id="1109412.BN1221_04896c"/>
<dbReference type="PANTHER" id="PTHR43421">
    <property type="entry name" value="METALLOPROTEASE PMBA"/>
    <property type="match status" value="1"/>
</dbReference>
<name>A0A0G4K2M8_9GAMM</name>
<evidence type="ECO:0000259" key="4">
    <source>
        <dbReference type="Pfam" id="PF19290"/>
    </source>
</evidence>
<evidence type="ECO:0000259" key="3">
    <source>
        <dbReference type="Pfam" id="PF19289"/>
    </source>
</evidence>
<dbReference type="InterPro" id="IPR045570">
    <property type="entry name" value="Metalloprtase-TldD/E_cen_dom"/>
</dbReference>
<comment type="similarity">
    <text evidence="1">Belongs to the peptidase U62 family.</text>
</comment>
<accession>A0A0G4K2M8</accession>
<dbReference type="InterPro" id="IPR035068">
    <property type="entry name" value="TldD/PmbA_N"/>
</dbReference>
<dbReference type="Pfam" id="PF19290">
    <property type="entry name" value="PmbA_TldD_2nd"/>
    <property type="match status" value="1"/>
</dbReference>
<dbReference type="GO" id="GO:0006508">
    <property type="term" value="P:proteolysis"/>
    <property type="evidence" value="ECO:0007669"/>
    <property type="project" value="InterPro"/>
</dbReference>
<evidence type="ECO:0000256" key="1">
    <source>
        <dbReference type="ARBA" id="ARBA00005836"/>
    </source>
</evidence>
<dbReference type="AlphaFoldDB" id="A0A0G4K2M8"/>
<protein>
    <submittedName>
        <fullName evidence="5">TldE protein, part of TldE/TldD proteolytic complex</fullName>
    </submittedName>
</protein>
<proteinExistence type="inferred from homology"/>
<dbReference type="Proteomes" id="UP000044377">
    <property type="component" value="Unassembled WGS sequence"/>
</dbReference>
<dbReference type="Pfam" id="PF19289">
    <property type="entry name" value="PmbA_TldD_3rd"/>
    <property type="match status" value="1"/>
</dbReference>
<dbReference type="PANTHER" id="PTHR43421:SF1">
    <property type="entry name" value="METALLOPROTEASE PMBA"/>
    <property type="match status" value="1"/>
</dbReference>
<dbReference type="Gene3D" id="3.30.2290.10">
    <property type="entry name" value="PmbA/TldD superfamily"/>
    <property type="match status" value="1"/>
</dbReference>
<evidence type="ECO:0000259" key="2">
    <source>
        <dbReference type="Pfam" id="PF01523"/>
    </source>
</evidence>
<dbReference type="GO" id="GO:0005829">
    <property type="term" value="C:cytosol"/>
    <property type="evidence" value="ECO:0007669"/>
    <property type="project" value="TreeGrafter"/>
</dbReference>
<dbReference type="SUPFAM" id="SSF111283">
    <property type="entry name" value="Putative modulator of DNA gyrase, PmbA/TldD"/>
    <property type="match status" value="1"/>
</dbReference>
<dbReference type="GO" id="GO:0008237">
    <property type="term" value="F:metallopeptidase activity"/>
    <property type="evidence" value="ECO:0007669"/>
    <property type="project" value="InterPro"/>
</dbReference>
<dbReference type="RefSeq" id="WP_048639492.1">
    <property type="nucleotide sequence ID" value="NZ_CGIG01000001.1"/>
</dbReference>
<evidence type="ECO:0000313" key="6">
    <source>
        <dbReference type="Proteomes" id="UP000044377"/>
    </source>
</evidence>
<feature type="domain" description="Metalloprotease TldD/E central" evidence="4">
    <location>
        <begin position="131"/>
        <end position="236"/>
    </location>
</feature>
<keyword evidence="6" id="KW-1185">Reference proteome</keyword>
<gene>
    <name evidence="5" type="ORF">BN1221_04896c</name>
</gene>
<feature type="domain" description="Metalloprotease TldD/E C-terminal" evidence="3">
    <location>
        <begin position="245"/>
        <end position="456"/>
    </location>
</feature>
<organism evidence="5 6">
    <name type="scientific">Brenneria goodwinii</name>
    <dbReference type="NCBI Taxonomy" id="1109412"/>
    <lineage>
        <taxon>Bacteria</taxon>
        <taxon>Pseudomonadati</taxon>
        <taxon>Pseudomonadota</taxon>
        <taxon>Gammaproteobacteria</taxon>
        <taxon>Enterobacterales</taxon>
        <taxon>Pectobacteriaceae</taxon>
        <taxon>Brenneria</taxon>
    </lineage>
</organism>
<evidence type="ECO:0000313" key="5">
    <source>
        <dbReference type="EMBL" id="CPR21455.1"/>
    </source>
</evidence>